<keyword evidence="3" id="KW-0731">Sigma factor</keyword>
<dbReference type="Pfam" id="PF08281">
    <property type="entry name" value="Sigma70_r4_2"/>
    <property type="match status" value="1"/>
</dbReference>
<proteinExistence type="inferred from homology"/>
<dbReference type="InterPro" id="IPR039425">
    <property type="entry name" value="RNA_pol_sigma-70-like"/>
</dbReference>
<dbReference type="InterPro" id="IPR013324">
    <property type="entry name" value="RNA_pol_sigma_r3/r4-like"/>
</dbReference>
<accession>A0A2S8F8Y3</accession>
<comment type="caution">
    <text evidence="7">The sequence shown here is derived from an EMBL/GenBank/DDBJ whole genome shotgun (WGS) entry which is preliminary data.</text>
</comment>
<dbReference type="OrthoDB" id="9795666at2"/>
<dbReference type="CDD" id="cd06171">
    <property type="entry name" value="Sigma70_r4"/>
    <property type="match status" value="1"/>
</dbReference>
<dbReference type="Pfam" id="PF04542">
    <property type="entry name" value="Sigma70_r2"/>
    <property type="match status" value="1"/>
</dbReference>
<dbReference type="GO" id="GO:0003677">
    <property type="term" value="F:DNA binding"/>
    <property type="evidence" value="ECO:0007669"/>
    <property type="project" value="InterPro"/>
</dbReference>
<dbReference type="RefSeq" id="WP_105333290.1">
    <property type="nucleotide sequence ID" value="NZ_PUHY01000016.1"/>
</dbReference>
<gene>
    <name evidence="7" type="ORF">C5Y83_28915</name>
</gene>
<keyword evidence="4" id="KW-0804">Transcription</keyword>
<dbReference type="InterPro" id="IPR007627">
    <property type="entry name" value="RNA_pol_sigma70_r2"/>
</dbReference>
<reference evidence="7 8" key="1">
    <citation type="submission" date="2018-02" db="EMBL/GenBank/DDBJ databases">
        <title>Comparative genomes isolates from brazilian mangrove.</title>
        <authorList>
            <person name="Araujo J.E."/>
            <person name="Taketani R.G."/>
            <person name="Silva M.C.P."/>
            <person name="Loureco M.V."/>
            <person name="Andreote F.D."/>
        </authorList>
    </citation>
    <scope>NUCLEOTIDE SEQUENCE [LARGE SCALE GENOMIC DNA]</scope>
    <source>
        <strain evidence="7 8">Hex-1 MGV</strain>
    </source>
</reference>
<dbReference type="InterPro" id="IPR014284">
    <property type="entry name" value="RNA_pol_sigma-70_dom"/>
</dbReference>
<evidence type="ECO:0000313" key="8">
    <source>
        <dbReference type="Proteomes" id="UP000238322"/>
    </source>
</evidence>
<evidence type="ECO:0000256" key="2">
    <source>
        <dbReference type="ARBA" id="ARBA00023015"/>
    </source>
</evidence>
<name>A0A2S8F8Y3_9BACT</name>
<dbReference type="Gene3D" id="1.10.1740.10">
    <property type="match status" value="1"/>
</dbReference>
<dbReference type="PANTHER" id="PTHR43133:SF25">
    <property type="entry name" value="RNA POLYMERASE SIGMA FACTOR RFAY-RELATED"/>
    <property type="match status" value="1"/>
</dbReference>
<dbReference type="AlphaFoldDB" id="A0A2S8F8Y3"/>
<dbReference type="Gene3D" id="1.10.10.10">
    <property type="entry name" value="Winged helix-like DNA-binding domain superfamily/Winged helix DNA-binding domain"/>
    <property type="match status" value="1"/>
</dbReference>
<dbReference type="GO" id="GO:0006352">
    <property type="term" value="P:DNA-templated transcription initiation"/>
    <property type="evidence" value="ECO:0007669"/>
    <property type="project" value="InterPro"/>
</dbReference>
<evidence type="ECO:0000256" key="1">
    <source>
        <dbReference type="ARBA" id="ARBA00010641"/>
    </source>
</evidence>
<dbReference type="GO" id="GO:0016987">
    <property type="term" value="F:sigma factor activity"/>
    <property type="evidence" value="ECO:0007669"/>
    <property type="project" value="UniProtKB-KW"/>
</dbReference>
<evidence type="ECO:0000256" key="3">
    <source>
        <dbReference type="ARBA" id="ARBA00023082"/>
    </source>
</evidence>
<organism evidence="7 8">
    <name type="scientific">Blastopirellula marina</name>
    <dbReference type="NCBI Taxonomy" id="124"/>
    <lineage>
        <taxon>Bacteria</taxon>
        <taxon>Pseudomonadati</taxon>
        <taxon>Planctomycetota</taxon>
        <taxon>Planctomycetia</taxon>
        <taxon>Pirellulales</taxon>
        <taxon>Pirellulaceae</taxon>
        <taxon>Blastopirellula</taxon>
    </lineage>
</organism>
<keyword evidence="2" id="KW-0805">Transcription regulation</keyword>
<dbReference type="EMBL" id="PUHY01000016">
    <property type="protein sequence ID" value="PQO28623.1"/>
    <property type="molecule type" value="Genomic_DNA"/>
</dbReference>
<dbReference type="InterPro" id="IPR013325">
    <property type="entry name" value="RNA_pol_sigma_r2"/>
</dbReference>
<evidence type="ECO:0000259" key="6">
    <source>
        <dbReference type="Pfam" id="PF08281"/>
    </source>
</evidence>
<dbReference type="Proteomes" id="UP000238322">
    <property type="component" value="Unassembled WGS sequence"/>
</dbReference>
<dbReference type="NCBIfam" id="TIGR02937">
    <property type="entry name" value="sigma70-ECF"/>
    <property type="match status" value="1"/>
</dbReference>
<comment type="similarity">
    <text evidence="1">Belongs to the sigma-70 factor family. ECF subfamily.</text>
</comment>
<dbReference type="SUPFAM" id="SSF88659">
    <property type="entry name" value="Sigma3 and sigma4 domains of RNA polymerase sigma factors"/>
    <property type="match status" value="1"/>
</dbReference>
<feature type="domain" description="RNA polymerase sigma-70 region 2" evidence="5">
    <location>
        <begin position="13"/>
        <end position="71"/>
    </location>
</feature>
<evidence type="ECO:0000313" key="7">
    <source>
        <dbReference type="EMBL" id="PQO28623.1"/>
    </source>
</evidence>
<feature type="domain" description="RNA polymerase sigma factor 70 region 4 type 2" evidence="6">
    <location>
        <begin position="107"/>
        <end position="154"/>
    </location>
</feature>
<dbReference type="InterPro" id="IPR036388">
    <property type="entry name" value="WH-like_DNA-bd_sf"/>
</dbReference>
<sequence length="175" mass="20427">MDRIRPDQVDRAHVYRFAVSLCRDRWVADDLAQEAILRAMHFNGTFVDRIELRKWLFRVTHNLWIDGIRKSAADTNHPLQLHDVVDHGDLPEQILEINEQLETAFEEMQRLPATQRQVLHLRVVEGLSVDEVAETLSMTRGAVKTNLSLARKRMREMIPTNDEPCSARRDHEELL</sequence>
<evidence type="ECO:0000259" key="5">
    <source>
        <dbReference type="Pfam" id="PF04542"/>
    </source>
</evidence>
<evidence type="ECO:0000256" key="4">
    <source>
        <dbReference type="ARBA" id="ARBA00023163"/>
    </source>
</evidence>
<dbReference type="SUPFAM" id="SSF88946">
    <property type="entry name" value="Sigma2 domain of RNA polymerase sigma factors"/>
    <property type="match status" value="1"/>
</dbReference>
<dbReference type="InterPro" id="IPR013249">
    <property type="entry name" value="RNA_pol_sigma70_r4_t2"/>
</dbReference>
<evidence type="ECO:0008006" key="9">
    <source>
        <dbReference type="Google" id="ProtNLM"/>
    </source>
</evidence>
<protein>
    <recommendedName>
        <fullName evidence="9">RNA polymerase subunit sigma-70</fullName>
    </recommendedName>
</protein>
<dbReference type="PANTHER" id="PTHR43133">
    <property type="entry name" value="RNA POLYMERASE ECF-TYPE SIGMA FACTO"/>
    <property type="match status" value="1"/>
</dbReference>